<evidence type="ECO:0000313" key="10">
    <source>
        <dbReference type="Proteomes" id="UP000003704"/>
    </source>
</evidence>
<comment type="subcellular location">
    <subcellularLocation>
        <location evidence="1">Cell membrane</location>
        <topology evidence="1">Multi-pass membrane protein</topology>
    </subcellularLocation>
</comment>
<feature type="transmembrane region" description="Helical" evidence="6">
    <location>
        <begin position="364"/>
        <end position="383"/>
    </location>
</feature>
<gene>
    <name evidence="8" type="ORF">WQQ_01750</name>
    <name evidence="9" type="ORF">WQQ_03620</name>
</gene>
<evidence type="ECO:0000259" key="7">
    <source>
        <dbReference type="PROSITE" id="PS50156"/>
    </source>
</evidence>
<evidence type="ECO:0000313" key="8">
    <source>
        <dbReference type="EMBL" id="EIT70038.1"/>
    </source>
</evidence>
<feature type="transmembrane region" description="Helical" evidence="6">
    <location>
        <begin position="21"/>
        <end position="41"/>
    </location>
</feature>
<dbReference type="AlphaFoldDB" id="I8T8E3"/>
<evidence type="ECO:0000313" key="9">
    <source>
        <dbReference type="EMBL" id="EIT70225.1"/>
    </source>
</evidence>
<feature type="transmembrane region" description="Helical" evidence="6">
    <location>
        <begin position="255"/>
        <end position="277"/>
    </location>
</feature>
<evidence type="ECO:0000256" key="3">
    <source>
        <dbReference type="ARBA" id="ARBA00022692"/>
    </source>
</evidence>
<feature type="transmembrane region" description="Helical" evidence="6">
    <location>
        <begin position="709"/>
        <end position="731"/>
    </location>
</feature>
<name>I8T8E3_9GAMM</name>
<dbReference type="Proteomes" id="UP000003704">
    <property type="component" value="Unassembled WGS sequence"/>
</dbReference>
<dbReference type="Gene3D" id="1.20.1640.10">
    <property type="entry name" value="Multidrug efflux transporter AcrB transmembrane domain"/>
    <property type="match status" value="2"/>
</dbReference>
<feature type="transmembrane region" description="Helical" evidence="6">
    <location>
        <begin position="743"/>
        <end position="768"/>
    </location>
</feature>
<feature type="domain" description="SSD" evidence="7">
    <location>
        <begin position="639"/>
        <end position="767"/>
    </location>
</feature>
<dbReference type="SUPFAM" id="SSF82866">
    <property type="entry name" value="Multidrug efflux transporter AcrB transmembrane domain"/>
    <property type="match status" value="2"/>
</dbReference>
<keyword evidence="2" id="KW-1003">Cell membrane</keyword>
<reference evidence="9 10" key="1">
    <citation type="journal article" date="2012" name="J. Bacteriol.">
        <title>Genome Sequence of n-Alkane-Degrading Hydrocarboniphaga effusa Strain AP103T (ATCC BAA-332T).</title>
        <authorList>
            <person name="Chang H.K."/>
            <person name="Zylstra G.J."/>
            <person name="Chae J.C."/>
        </authorList>
    </citation>
    <scope>NUCLEOTIDE SEQUENCE [LARGE SCALE GENOMIC DNA]</scope>
    <source>
        <strain evidence="9 10">AP103</strain>
    </source>
</reference>
<dbReference type="InterPro" id="IPR000731">
    <property type="entry name" value="SSD"/>
</dbReference>
<evidence type="ECO:0000256" key="6">
    <source>
        <dbReference type="SAM" id="Phobius"/>
    </source>
</evidence>
<reference evidence="9" key="2">
    <citation type="submission" date="2012-05" db="EMBL/GenBank/DDBJ databases">
        <authorList>
            <person name="Park J.-H."/>
            <person name="Zylstra G.J."/>
            <person name="Chae J.-C."/>
        </authorList>
    </citation>
    <scope>NUCLEOTIDE SEQUENCE</scope>
    <source>
        <strain evidence="9">AP103</strain>
    </source>
</reference>
<feature type="transmembrane region" description="Helical" evidence="6">
    <location>
        <begin position="283"/>
        <end position="306"/>
    </location>
</feature>
<feature type="domain" description="SSD" evidence="7">
    <location>
        <begin position="255"/>
        <end position="380"/>
    </location>
</feature>
<feature type="transmembrane region" description="Helical" evidence="6">
    <location>
        <begin position="666"/>
        <end position="688"/>
    </location>
</feature>
<keyword evidence="3 6" id="KW-0812">Transmembrane</keyword>
<dbReference type="PANTHER" id="PTHR33406">
    <property type="entry name" value="MEMBRANE PROTEIN MJ1562-RELATED"/>
    <property type="match status" value="1"/>
</dbReference>
<feature type="transmembrane region" description="Helical" evidence="6">
    <location>
        <begin position="231"/>
        <end position="248"/>
    </location>
</feature>
<evidence type="ECO:0000256" key="4">
    <source>
        <dbReference type="ARBA" id="ARBA00022989"/>
    </source>
</evidence>
<dbReference type="RefSeq" id="WP_007183321.1">
    <property type="nucleotide sequence ID" value="NZ_AKGD01000001.1"/>
</dbReference>
<dbReference type="STRING" id="1172194.WQQ_01750"/>
<dbReference type="OrthoDB" id="9803781at2"/>
<evidence type="ECO:0000256" key="2">
    <source>
        <dbReference type="ARBA" id="ARBA00022475"/>
    </source>
</evidence>
<dbReference type="Pfam" id="PF03176">
    <property type="entry name" value="MMPL"/>
    <property type="match status" value="2"/>
</dbReference>
<proteinExistence type="predicted"/>
<dbReference type="PANTHER" id="PTHR33406:SF12">
    <property type="entry name" value="BLR2997 PROTEIN"/>
    <property type="match status" value="1"/>
</dbReference>
<keyword evidence="4 6" id="KW-1133">Transmembrane helix</keyword>
<dbReference type="InterPro" id="IPR004869">
    <property type="entry name" value="MMPL_dom"/>
</dbReference>
<keyword evidence="5 6" id="KW-0472">Membrane</keyword>
<dbReference type="EMBL" id="AKGD01000001">
    <property type="protein sequence ID" value="EIT70038.1"/>
    <property type="molecule type" value="Genomic_DNA"/>
</dbReference>
<protein>
    <recommendedName>
        <fullName evidence="7">SSD domain-containing protein</fullName>
    </recommendedName>
</protein>
<dbReference type="PROSITE" id="PS50156">
    <property type="entry name" value="SSD"/>
    <property type="match status" value="2"/>
</dbReference>
<dbReference type="GO" id="GO:0005886">
    <property type="term" value="C:plasma membrane"/>
    <property type="evidence" value="ECO:0007669"/>
    <property type="project" value="UniProtKB-SubCell"/>
</dbReference>
<evidence type="ECO:0000256" key="1">
    <source>
        <dbReference type="ARBA" id="ARBA00004651"/>
    </source>
</evidence>
<evidence type="ECO:0000256" key="5">
    <source>
        <dbReference type="ARBA" id="ARBA00023136"/>
    </source>
</evidence>
<organism evidence="9 10">
    <name type="scientific">Hydrocarboniphaga effusa AP103</name>
    <dbReference type="NCBI Taxonomy" id="1172194"/>
    <lineage>
        <taxon>Bacteria</taxon>
        <taxon>Pseudomonadati</taxon>
        <taxon>Pseudomonadota</taxon>
        <taxon>Gammaproteobacteria</taxon>
        <taxon>Nevskiales</taxon>
        <taxon>Nevskiaceae</taxon>
        <taxon>Hydrocarboniphaga</taxon>
    </lineage>
</organism>
<feature type="transmembrane region" description="Helical" evidence="6">
    <location>
        <begin position="327"/>
        <end position="344"/>
    </location>
</feature>
<accession>I8T8E3</accession>
<dbReference type="EMBL" id="AKGD01000001">
    <property type="protein sequence ID" value="EIT70225.1"/>
    <property type="molecule type" value="Genomic_DNA"/>
</dbReference>
<keyword evidence="10" id="KW-1185">Reference proteome</keyword>
<sequence>MSFTIRLEPLLISYSRWLVNHAWFVMAATVVASLVMSLGAFKLGFDTDFRAYFGKGNPELQVFDQLQSDYAVADNVFIGIEPQNGDVFEPEILLAIRELTTAAWAFPYSARVDSLTNHQHVETLGDDINVTPLLSDSVHPTAEIGARIRRIALQEPALLRRLVSPDGRMAGINVINEFSGPSAEKQKAAVLAARNACGDIEKKHPSLHCHVTGSTAMSYAFTEASMRDMSTLAPAMYVLSFLVMFVLLRSVKATLATLFMVLLASTSAMGVAGYAGVQLTPPVVAAPLIISVLAIADAVHICLTLLSQMRKGLARKDAIVESLRLNFVPIFLTNATTSICFLGTNFTDSPPLTLLGNISSLGGLLSWLLSMTLLPASLAVLPLKSRGNGGDWLKPALDRLARLVMAKHRVILASTIGLSVALSCLATLNDTNDRFLHYLEPSSKFRADSDKVMNGLTGIYSIEYSLRSTATEGVTDPLYLQKIDAFSEWWKNGPYRSHVVYVGSVADIFKRLNQAMHADSQAMHKLPDDPKAAAQYLLLFEMSLPFGHDLNDWITVDKSASRMSVVLDDVGADQVREMEAAGNAWLLDNAPTLHAKGTGTSVMFSHIAERNIRSNFQSLPLSLAAISLLLLPGLRSAKLGLLSLIPNLLPLGMAFGIWALMDGQIIFTMAVVLNVVVGIVVDDTIHFLEKYQRARRNLAMHVEEAIRYAYREAGAAMIANTLILEAGFLVMAQSTFEPNATMAQLAAITVFVAWPIDLLVLPGLLVLIDGRRNLHPNSLMHDTTHANPPRS</sequence>
<comment type="caution">
    <text evidence="9">The sequence shown here is derived from an EMBL/GenBank/DDBJ whole genome shotgun (WGS) entry which is preliminary data.</text>
</comment>
<dbReference type="InterPro" id="IPR050545">
    <property type="entry name" value="Mycobact_MmpL"/>
</dbReference>
<feature type="transmembrane region" description="Helical" evidence="6">
    <location>
        <begin position="641"/>
        <end position="660"/>
    </location>
</feature>